<evidence type="ECO:0000256" key="2">
    <source>
        <dbReference type="ARBA" id="ARBA00008914"/>
    </source>
</evidence>
<dbReference type="PANTHER" id="PTHR30329">
    <property type="entry name" value="STATOR ELEMENT OF FLAGELLAR MOTOR COMPLEX"/>
    <property type="match status" value="1"/>
</dbReference>
<evidence type="ECO:0000256" key="8">
    <source>
        <dbReference type="SAM" id="MobiDB-lite"/>
    </source>
</evidence>
<dbReference type="PATRIC" id="fig|431306.5.peg.104"/>
<dbReference type="InterPro" id="IPR036737">
    <property type="entry name" value="OmpA-like_sf"/>
</dbReference>
<gene>
    <name evidence="10" type="primary">motB</name>
    <name evidence="10" type="ORF">AGA_159</name>
</gene>
<dbReference type="EMBL" id="LN609302">
    <property type="protein sequence ID" value="CEF53337.1"/>
    <property type="molecule type" value="Genomic_DNA"/>
</dbReference>
<dbReference type="InterPro" id="IPR050330">
    <property type="entry name" value="Bact_OuterMem_StrucFunc"/>
</dbReference>
<feature type="region of interest" description="Disordered" evidence="8">
    <location>
        <begin position="332"/>
        <end position="460"/>
    </location>
</feature>
<feature type="domain" description="OmpA-like" evidence="9">
    <location>
        <begin position="208"/>
        <end position="329"/>
    </location>
</feature>
<dbReference type="AlphaFoldDB" id="A0A0U5F5R3"/>
<evidence type="ECO:0000256" key="5">
    <source>
        <dbReference type="ARBA" id="ARBA00022989"/>
    </source>
</evidence>
<proteinExistence type="inferred from homology"/>
<dbReference type="STRING" id="431306.AGA_159"/>
<comment type="subcellular location">
    <subcellularLocation>
        <location evidence="1">Cell membrane</location>
        <topology evidence="1">Single-pass membrane protein</topology>
    </subcellularLocation>
</comment>
<feature type="compositionally biased region" description="Low complexity" evidence="8">
    <location>
        <begin position="138"/>
        <end position="148"/>
    </location>
</feature>
<dbReference type="CDD" id="cd07185">
    <property type="entry name" value="OmpA_C-like"/>
    <property type="match status" value="1"/>
</dbReference>
<evidence type="ECO:0000313" key="10">
    <source>
        <dbReference type="EMBL" id="CEF53337.1"/>
    </source>
</evidence>
<keyword evidence="6 7" id="KW-0472">Membrane</keyword>
<dbReference type="Pfam" id="PF00691">
    <property type="entry name" value="OmpA"/>
    <property type="match status" value="1"/>
</dbReference>
<dbReference type="InterPro" id="IPR025713">
    <property type="entry name" value="MotB-like_N_dom"/>
</dbReference>
<feature type="compositionally biased region" description="Basic and acidic residues" evidence="8">
    <location>
        <begin position="13"/>
        <end position="22"/>
    </location>
</feature>
<evidence type="ECO:0000259" key="9">
    <source>
        <dbReference type="PROSITE" id="PS51123"/>
    </source>
</evidence>
<dbReference type="GO" id="GO:0005886">
    <property type="term" value="C:plasma membrane"/>
    <property type="evidence" value="ECO:0007669"/>
    <property type="project" value="UniProtKB-SubCell"/>
</dbReference>
<keyword evidence="3" id="KW-1003">Cell membrane</keyword>
<feature type="compositionally biased region" description="Low complexity" evidence="8">
    <location>
        <begin position="351"/>
        <end position="363"/>
    </location>
</feature>
<dbReference type="PROSITE" id="PS51123">
    <property type="entry name" value="OMPA_2"/>
    <property type="match status" value="1"/>
</dbReference>
<comment type="similarity">
    <text evidence="2">Belongs to the MotB family.</text>
</comment>
<sequence>MPNNNKRPVIIKRGGDSGEQGHHGGAWKIAYADFMTAMMAFFLVMWLLNATTEEQRKGIAQFFNPMAEKDTRLGSSNGMLETSPSPLTAGTTLRKVKDGDAPDDNGGEQPGAKDAPRRSEEGGSPDNITRGLKAQLTPASPSIIPIGGPESGGGRSIGTIGVDNPVAAAAEQAKIDNMVKGLEQSVAQNPDTQAATKNMTVSFGRDDIRIELRDANNTPMFDTASATPNAAGRKMLEQIGAWLAPMPEQLSIVGYTDADQYRPTKRGGMSNWTLSAQRADGAREVLVRAGYPDRNILSVSGRADRDLAVPSDPGAAANRRVVLILHRRFENPGQPGGAIVPMPAQGDATSQQPNGQANGQPAQPATPTPPQGGAPAPAASTPPAPAPAAPAAGQQAPAAPATTPADAQPAPAAAPRRVRGVRVRTVTRPRTQPAEAPAPAPAPADQPFQPSQDTWTPAPQ</sequence>
<evidence type="ECO:0000256" key="6">
    <source>
        <dbReference type="ARBA" id="ARBA00023136"/>
    </source>
</evidence>
<keyword evidence="5" id="KW-1133">Transmembrane helix</keyword>
<dbReference type="PANTHER" id="PTHR30329:SF21">
    <property type="entry name" value="LIPOPROTEIN YIAD-RELATED"/>
    <property type="match status" value="1"/>
</dbReference>
<feature type="compositionally biased region" description="Low complexity" evidence="8">
    <location>
        <begin position="389"/>
        <end position="415"/>
    </location>
</feature>
<protein>
    <submittedName>
        <fullName evidence="10">OmpA/MotB domain protein</fullName>
    </submittedName>
</protein>
<dbReference type="InterPro" id="IPR006665">
    <property type="entry name" value="OmpA-like"/>
</dbReference>
<name>A0A0U5F5R3_9PROT</name>
<feature type="region of interest" description="Disordered" evidence="8">
    <location>
        <begin position="1"/>
        <end position="24"/>
    </location>
</feature>
<reference evidence="11" key="1">
    <citation type="submission" date="2014-09" db="EMBL/GenBank/DDBJ databases">
        <authorList>
            <person name="Illeghems K.G."/>
        </authorList>
    </citation>
    <scope>NUCLEOTIDE SEQUENCE [LARGE SCALE GENOMIC DNA]</scope>
    <source>
        <strain evidence="11">LMG 23848T</strain>
    </source>
</reference>
<dbReference type="SUPFAM" id="SSF103088">
    <property type="entry name" value="OmpA-like"/>
    <property type="match status" value="1"/>
</dbReference>
<dbReference type="Proteomes" id="UP000068250">
    <property type="component" value="Chromosome I"/>
</dbReference>
<feature type="region of interest" description="Disordered" evidence="8">
    <location>
        <begin position="73"/>
        <end position="154"/>
    </location>
</feature>
<feature type="compositionally biased region" description="Basic residues" evidence="8">
    <location>
        <begin position="416"/>
        <end position="427"/>
    </location>
</feature>
<evidence type="ECO:0000256" key="1">
    <source>
        <dbReference type="ARBA" id="ARBA00004162"/>
    </source>
</evidence>
<evidence type="ECO:0000256" key="4">
    <source>
        <dbReference type="ARBA" id="ARBA00022692"/>
    </source>
</evidence>
<dbReference type="Gene3D" id="3.30.1330.60">
    <property type="entry name" value="OmpA-like domain"/>
    <property type="match status" value="1"/>
</dbReference>
<organism evidence="10 11">
    <name type="scientific">Acetobacter ghanensis</name>
    <dbReference type="NCBI Taxonomy" id="431306"/>
    <lineage>
        <taxon>Bacteria</taxon>
        <taxon>Pseudomonadati</taxon>
        <taxon>Pseudomonadota</taxon>
        <taxon>Alphaproteobacteria</taxon>
        <taxon>Acetobacterales</taxon>
        <taxon>Acetobacteraceae</taxon>
        <taxon>Acetobacter</taxon>
    </lineage>
</organism>
<feature type="compositionally biased region" description="Polar residues" evidence="8">
    <location>
        <begin position="73"/>
        <end position="91"/>
    </location>
</feature>
<evidence type="ECO:0000256" key="7">
    <source>
        <dbReference type="PROSITE-ProRule" id="PRU00473"/>
    </source>
</evidence>
<keyword evidence="4" id="KW-0812">Transmembrane</keyword>
<accession>A0A0U5F5R3</accession>
<evidence type="ECO:0000256" key="3">
    <source>
        <dbReference type="ARBA" id="ARBA00022475"/>
    </source>
</evidence>
<dbReference type="Pfam" id="PF13677">
    <property type="entry name" value="MotB_plug"/>
    <property type="match status" value="1"/>
</dbReference>
<evidence type="ECO:0000313" key="11">
    <source>
        <dbReference type="Proteomes" id="UP000068250"/>
    </source>
</evidence>